<feature type="transmembrane region" description="Helical" evidence="2">
    <location>
        <begin position="132"/>
        <end position="148"/>
    </location>
</feature>
<feature type="transmembrane region" description="Helical" evidence="2">
    <location>
        <begin position="199"/>
        <end position="215"/>
    </location>
</feature>
<evidence type="ECO:0000259" key="3">
    <source>
        <dbReference type="Pfam" id="PF01757"/>
    </source>
</evidence>
<keyword evidence="2" id="KW-1133">Transmembrane helix</keyword>
<evidence type="ECO:0000256" key="2">
    <source>
        <dbReference type="SAM" id="Phobius"/>
    </source>
</evidence>
<feature type="domain" description="Acyltransferase 3" evidence="3">
    <location>
        <begin position="2"/>
        <end position="323"/>
    </location>
</feature>
<dbReference type="AlphaFoldDB" id="A0A7W9E476"/>
<keyword evidence="2" id="KW-0812">Transmembrane</keyword>
<proteinExistence type="predicted"/>
<feature type="transmembrane region" description="Helical" evidence="2">
    <location>
        <begin position="246"/>
        <end position="266"/>
    </location>
</feature>
<reference evidence="5 6" key="1">
    <citation type="submission" date="2020-08" db="EMBL/GenBank/DDBJ databases">
        <title>Sequencing the genomes of 1000 actinobacteria strains.</title>
        <authorList>
            <person name="Klenk H.-P."/>
        </authorList>
    </citation>
    <scope>NUCLEOTIDE SEQUENCE [LARGE SCALE GENOMIC DNA]</scope>
    <source>
        <strain evidence="5 6">DSM 21065</strain>
    </source>
</reference>
<dbReference type="PANTHER" id="PTHR23028">
    <property type="entry name" value="ACETYLTRANSFERASE"/>
    <property type="match status" value="1"/>
</dbReference>
<feature type="domain" description="SGNH" evidence="4">
    <location>
        <begin position="465"/>
        <end position="664"/>
    </location>
</feature>
<feature type="transmembrane region" description="Helical" evidence="2">
    <location>
        <begin position="363"/>
        <end position="387"/>
    </location>
</feature>
<feature type="transmembrane region" description="Helical" evidence="2">
    <location>
        <begin position="287"/>
        <end position="305"/>
    </location>
</feature>
<dbReference type="InterPro" id="IPR050879">
    <property type="entry name" value="Acyltransferase_3"/>
</dbReference>
<evidence type="ECO:0000313" key="6">
    <source>
        <dbReference type="Proteomes" id="UP000561726"/>
    </source>
</evidence>
<evidence type="ECO:0000256" key="1">
    <source>
        <dbReference type="SAM" id="MobiDB-lite"/>
    </source>
</evidence>
<organism evidence="5 6">
    <name type="scientific">Cryobacterium roopkundense</name>
    <dbReference type="NCBI Taxonomy" id="1001240"/>
    <lineage>
        <taxon>Bacteria</taxon>
        <taxon>Bacillati</taxon>
        <taxon>Actinomycetota</taxon>
        <taxon>Actinomycetes</taxon>
        <taxon>Micrococcales</taxon>
        <taxon>Microbacteriaceae</taxon>
        <taxon>Cryobacterium</taxon>
    </lineage>
</organism>
<gene>
    <name evidence="5" type="ORF">BJ997_002930</name>
</gene>
<dbReference type="GO" id="GO:0016020">
    <property type="term" value="C:membrane"/>
    <property type="evidence" value="ECO:0007669"/>
    <property type="project" value="TreeGrafter"/>
</dbReference>
<feature type="region of interest" description="Disordered" evidence="1">
    <location>
        <begin position="392"/>
        <end position="415"/>
    </location>
</feature>
<protein>
    <submittedName>
        <fullName evidence="5">Peptidoglycan/LPS O-acetylase OafA/YrhL</fullName>
    </submittedName>
</protein>
<sequence length="678" mass="73463">MVAVVAVILDHLLGWPTGGFIGVDVFFVISGFLITGLLLRENATTGRISFPNFYRRRIRRILPVSTIVLVVTAIAAFLAFNSARAQAVFVDSLWSAFFAGNWRFASIGTDYFQSAGPVSPLQHYWSLAVEEQFYFIWPWLMIGIFVLARYRGLTSRYSHALVGSALALIVLLSFVWSVWETATNPTVAYFSTFSRAWELGVGALIAVGSAQLALIPNWARPVLAWVGLVGILVAVFVIGADDGFPAPWAALPVFSAALVIAAGTGGELRFLWPLTNRVSTYLGDISYSLYLWHFPVIVIGASLFGEGPVQQLLFAAVFLLASIYTFHLVEDPIRRSKWLESGRRTANGRARARRNKRPVTPSFGYKLMVLSLAVLVTGALAASAIALQKPPASSVTLPAPDTAGSSLSTDLPVDDSPPELKSLQAEISTALQATSWPSLSPTLDVAMVSAQAPSDVMWCGTHPVDESRCTWGDPQATHTAMTVGNSISMTYVEALRTAIGTDSDWDLISYGMFGCPFMDPADVASDSVEGCATRLQDATNAINRVQPDIVFVSGIGSSESVKSVLGQIVGPVKLVFLPGPPGDEDIHSCYTGTSVPLDCVSSVSPAWAATERNLAKELNQTYLDSSEWFCQRQLCPSFVGTTVSKMDGRHMTAEYARRIAPVIRESLVQKEIMPLEIR</sequence>
<dbReference type="InterPro" id="IPR043968">
    <property type="entry name" value="SGNH"/>
</dbReference>
<feature type="transmembrane region" description="Helical" evidence="2">
    <location>
        <begin position="160"/>
        <end position="179"/>
    </location>
</feature>
<dbReference type="Pfam" id="PF19040">
    <property type="entry name" value="SGNH"/>
    <property type="match status" value="1"/>
</dbReference>
<dbReference type="Proteomes" id="UP000561726">
    <property type="component" value="Unassembled WGS sequence"/>
</dbReference>
<feature type="transmembrane region" description="Helical" evidence="2">
    <location>
        <begin position="222"/>
        <end position="240"/>
    </location>
</feature>
<evidence type="ECO:0000313" key="5">
    <source>
        <dbReference type="EMBL" id="MBB5642382.1"/>
    </source>
</evidence>
<dbReference type="GO" id="GO:0009103">
    <property type="term" value="P:lipopolysaccharide biosynthetic process"/>
    <property type="evidence" value="ECO:0007669"/>
    <property type="project" value="TreeGrafter"/>
</dbReference>
<dbReference type="PANTHER" id="PTHR23028:SF53">
    <property type="entry name" value="ACYL_TRANSF_3 DOMAIN-CONTAINING PROTEIN"/>
    <property type="match status" value="1"/>
</dbReference>
<feature type="transmembrane region" description="Helical" evidence="2">
    <location>
        <begin position="60"/>
        <end position="80"/>
    </location>
</feature>
<name>A0A7W9E476_9MICO</name>
<dbReference type="Pfam" id="PF01757">
    <property type="entry name" value="Acyl_transf_3"/>
    <property type="match status" value="1"/>
</dbReference>
<keyword evidence="2" id="KW-0472">Membrane</keyword>
<dbReference type="EMBL" id="JACHBQ010000001">
    <property type="protein sequence ID" value="MBB5642382.1"/>
    <property type="molecule type" value="Genomic_DNA"/>
</dbReference>
<feature type="transmembrane region" description="Helical" evidence="2">
    <location>
        <begin position="20"/>
        <end position="39"/>
    </location>
</feature>
<dbReference type="OrthoDB" id="3404679at2"/>
<comment type="caution">
    <text evidence="5">The sequence shown here is derived from an EMBL/GenBank/DDBJ whole genome shotgun (WGS) entry which is preliminary data.</text>
</comment>
<accession>A0A7W9E476</accession>
<dbReference type="InterPro" id="IPR002656">
    <property type="entry name" value="Acyl_transf_3_dom"/>
</dbReference>
<evidence type="ECO:0000259" key="4">
    <source>
        <dbReference type="Pfam" id="PF19040"/>
    </source>
</evidence>
<dbReference type="GO" id="GO:0016747">
    <property type="term" value="F:acyltransferase activity, transferring groups other than amino-acyl groups"/>
    <property type="evidence" value="ECO:0007669"/>
    <property type="project" value="InterPro"/>
</dbReference>
<feature type="transmembrane region" description="Helical" evidence="2">
    <location>
        <begin position="311"/>
        <end position="329"/>
    </location>
</feature>